<feature type="region of interest" description="Disordered" evidence="1">
    <location>
        <begin position="1"/>
        <end position="21"/>
    </location>
</feature>
<dbReference type="EMBL" id="BPLQ01001709">
    <property type="protein sequence ID" value="GIX84330.1"/>
    <property type="molecule type" value="Genomic_DNA"/>
</dbReference>
<dbReference type="AlphaFoldDB" id="A0AAV4NJ55"/>
<sequence length="121" mass="13697">MYSGCPKHIPRKASNTEGSKRNITPASILKCGILMRTLYSSYLVQHHKNKLFGTNKQKSNDHFVEQNKPGIDKMKNNSKETLLNMKRSTKWPSVLSESSECTLVDCSSKNGYDDEKDLISD</sequence>
<evidence type="ECO:0000313" key="2">
    <source>
        <dbReference type="EMBL" id="GIX84330.1"/>
    </source>
</evidence>
<keyword evidence="3" id="KW-1185">Reference proteome</keyword>
<evidence type="ECO:0000256" key="1">
    <source>
        <dbReference type="SAM" id="MobiDB-lite"/>
    </source>
</evidence>
<protein>
    <submittedName>
        <fullName evidence="2">Uncharacterized protein</fullName>
    </submittedName>
</protein>
<comment type="caution">
    <text evidence="2">The sequence shown here is derived from an EMBL/GenBank/DDBJ whole genome shotgun (WGS) entry which is preliminary data.</text>
</comment>
<gene>
    <name evidence="2" type="ORF">CDAR_49061</name>
</gene>
<evidence type="ECO:0000313" key="3">
    <source>
        <dbReference type="Proteomes" id="UP001054837"/>
    </source>
</evidence>
<reference evidence="2 3" key="1">
    <citation type="submission" date="2021-06" db="EMBL/GenBank/DDBJ databases">
        <title>Caerostris darwini draft genome.</title>
        <authorList>
            <person name="Kono N."/>
            <person name="Arakawa K."/>
        </authorList>
    </citation>
    <scope>NUCLEOTIDE SEQUENCE [LARGE SCALE GENOMIC DNA]</scope>
</reference>
<proteinExistence type="predicted"/>
<dbReference type="Proteomes" id="UP001054837">
    <property type="component" value="Unassembled WGS sequence"/>
</dbReference>
<organism evidence="2 3">
    <name type="scientific">Caerostris darwini</name>
    <dbReference type="NCBI Taxonomy" id="1538125"/>
    <lineage>
        <taxon>Eukaryota</taxon>
        <taxon>Metazoa</taxon>
        <taxon>Ecdysozoa</taxon>
        <taxon>Arthropoda</taxon>
        <taxon>Chelicerata</taxon>
        <taxon>Arachnida</taxon>
        <taxon>Araneae</taxon>
        <taxon>Araneomorphae</taxon>
        <taxon>Entelegynae</taxon>
        <taxon>Araneoidea</taxon>
        <taxon>Araneidae</taxon>
        <taxon>Caerostris</taxon>
    </lineage>
</organism>
<accession>A0AAV4NJ55</accession>
<name>A0AAV4NJ55_9ARAC</name>